<dbReference type="GO" id="GO:0004088">
    <property type="term" value="F:carbamoyl-phosphate synthase (glutamine-hydrolyzing) activity"/>
    <property type="evidence" value="ECO:0007669"/>
    <property type="project" value="UniProtKB-EC"/>
</dbReference>
<dbReference type="GO" id="GO:0005737">
    <property type="term" value="C:cytoplasm"/>
    <property type="evidence" value="ECO:0007669"/>
    <property type="project" value="TreeGrafter"/>
</dbReference>
<dbReference type="FunFam" id="3.40.50.20:FF:000002">
    <property type="entry name" value="Carbamoyl-phosphate synthase large chain"/>
    <property type="match status" value="1"/>
</dbReference>
<evidence type="ECO:0000259" key="16">
    <source>
        <dbReference type="PROSITE" id="PS50975"/>
    </source>
</evidence>
<evidence type="ECO:0000256" key="2">
    <source>
        <dbReference type="ARBA" id="ARBA00012738"/>
    </source>
</evidence>
<organism evidence="17 18">
    <name type="scientific">Cadophora malorum</name>
    <dbReference type="NCBI Taxonomy" id="108018"/>
    <lineage>
        <taxon>Eukaryota</taxon>
        <taxon>Fungi</taxon>
        <taxon>Dikarya</taxon>
        <taxon>Ascomycota</taxon>
        <taxon>Pezizomycotina</taxon>
        <taxon>Leotiomycetes</taxon>
        <taxon>Helotiales</taxon>
        <taxon>Ploettnerulaceae</taxon>
        <taxon>Cadophora</taxon>
    </lineage>
</organism>
<comment type="subunit">
    <text evidence="8">Heterodimer composed of 2 chains; the small (or glutamine) chain promotes the hydrolysis of glutamine to ammonia, which is used by the large (or ammonia) chain to synthesize carbamoyl phosphate.</text>
</comment>
<dbReference type="InterPro" id="IPR006275">
    <property type="entry name" value="CPSase_lsu"/>
</dbReference>
<dbReference type="EC" id="6.3.4.16" evidence="9"/>
<keyword evidence="7 15" id="KW-0067">ATP-binding</keyword>
<dbReference type="PANTHER" id="PTHR11405:SF53">
    <property type="entry name" value="CARBAMOYL-PHOSPHATE SYNTHASE [AMMONIA], MITOCHONDRIAL"/>
    <property type="match status" value="1"/>
</dbReference>
<protein>
    <recommendedName>
        <fullName evidence="11">Ammonium-dependent carbamoyl phosphate synthetase</fullName>
        <ecNumber evidence="9">6.3.4.16</ecNumber>
        <ecNumber evidence="2">6.3.5.5</ecNumber>
    </recommendedName>
    <alternativeName>
        <fullName evidence="10">Arginine-specific carbamoyl phosphate synthetase, ammonia chain</fullName>
    </alternativeName>
    <alternativeName>
        <fullName evidence="12">Glutamine-dependent carbamoyl phosphate synthetase</fullName>
    </alternativeName>
</protein>
<keyword evidence="18" id="KW-1185">Reference proteome</keyword>
<evidence type="ECO:0000256" key="5">
    <source>
        <dbReference type="ARBA" id="ARBA00022737"/>
    </source>
</evidence>
<dbReference type="PROSITE" id="PS00866">
    <property type="entry name" value="CPSASE_1"/>
    <property type="match status" value="1"/>
</dbReference>
<gene>
    <name evidence="17" type="primary">ARG4</name>
    <name evidence="17" type="ORF">IFR04_000028</name>
</gene>
<name>A0A8H7WKU4_9HELO</name>
<keyword evidence="17" id="KW-0456">Lyase</keyword>
<comment type="pathway">
    <text evidence="1">Amino-acid biosynthesis; L-arginine biosynthesis; carbamoyl phosphate from bicarbonate: step 1/1.</text>
</comment>
<dbReference type="GO" id="GO:0046872">
    <property type="term" value="F:metal ion binding"/>
    <property type="evidence" value="ECO:0007669"/>
    <property type="project" value="UniProtKB-KW"/>
</dbReference>
<dbReference type="InterPro" id="IPR005479">
    <property type="entry name" value="CPAse_ATP-bd"/>
</dbReference>
<dbReference type="Gene3D" id="3.30.470.20">
    <property type="entry name" value="ATP-grasp fold, B domain"/>
    <property type="match status" value="1"/>
</dbReference>
<comment type="catalytic activity">
    <reaction evidence="13">
        <text>hydrogencarbonate + NH4(+) + 2 ATP = carbamoyl phosphate + 2 ADP + phosphate + 2 H(+)</text>
        <dbReference type="Rhea" id="RHEA:18029"/>
        <dbReference type="ChEBI" id="CHEBI:15378"/>
        <dbReference type="ChEBI" id="CHEBI:17544"/>
        <dbReference type="ChEBI" id="CHEBI:28938"/>
        <dbReference type="ChEBI" id="CHEBI:30616"/>
        <dbReference type="ChEBI" id="CHEBI:43474"/>
        <dbReference type="ChEBI" id="CHEBI:58228"/>
        <dbReference type="ChEBI" id="CHEBI:456216"/>
        <dbReference type="EC" id="6.3.4.16"/>
    </reaction>
</comment>
<evidence type="ECO:0000256" key="7">
    <source>
        <dbReference type="ARBA" id="ARBA00022840"/>
    </source>
</evidence>
<dbReference type="FunFam" id="3.30.470.20:FF:000001">
    <property type="entry name" value="Carbamoyl-phosphate synthase large chain"/>
    <property type="match status" value="1"/>
</dbReference>
<sequence>MALSVRFAGRTSSLFRQVGAASSSPCRTFTTRASSRCIYARSPAPVRKNTGYVRLFSSSCIRPNQTQTAPNAKAYLESGVIKGAANPVNVKKVLVIGSGGLSIGQAGEFDYSGSQALKALKEAGVASVLINPNIATIQTAHVLTDEVYYLPVTPEYVTYVIERERPDGIFLTFGGQTALNLGVQMERMGIFERYGVKVLGTSIKTLETSEDRDLFAKALGEINIPIAQSIAVGTVDEALEAARGIGYPIIVRAAYALGGLGSGFANNEEELRNMSARSLTLSPQILVEKSLKGWKEVEYEVVRDASNNCITVCNMENFDPLGIHTGDSIVVAPSQTLSDEEYHMLRSAAIKIVRHLGVVGECNVQYALQPDGLDYRVIEVNARLSRSSALASKATGYPLAYTAAKIGLGHTLPELPNAVTKTTTANFEPSLDYVVTKIPRWDLAKFQHVKRDIGSAMKSVGEVMAIGRTFEESIQKAIRQVDPRFIGFQGDKFDDLDYELANPTDRRWLAVGQAMLHEGYTVDRIHDLSKIDKWFLYKLQNIVDCTHELEDIGSLFGVNKELMMKAKKMGFSDRQIAKAVGSTEDEVRARRKNFGITPFVKKIDTLAAEFPADTNYLYTTYNATTHDVTFEDRGTIVLGSGVYRIGSSVEFDWCSTSCVLALREMGKKTVMINYNPETYSTDFDTADKLYFEELSYERVMDIYELEHATGVVVSVGGQLPQNIALRLQEAGGAK</sequence>
<dbReference type="PROSITE" id="PS00867">
    <property type="entry name" value="CPSASE_2"/>
    <property type="match status" value="1"/>
</dbReference>
<dbReference type="AlphaFoldDB" id="A0A8H7WKU4"/>
<proteinExistence type="predicted"/>
<evidence type="ECO:0000256" key="15">
    <source>
        <dbReference type="PROSITE-ProRule" id="PRU00409"/>
    </source>
</evidence>
<dbReference type="InterPro" id="IPR036897">
    <property type="entry name" value="CarbamoylP_synth_lsu_oligo_sf"/>
</dbReference>
<evidence type="ECO:0000256" key="10">
    <source>
        <dbReference type="ARBA" id="ARBA00044249"/>
    </source>
</evidence>
<dbReference type="NCBIfam" id="TIGR01369">
    <property type="entry name" value="CPSaseII_lrg"/>
    <property type="match status" value="1"/>
</dbReference>
<dbReference type="Proteomes" id="UP000664132">
    <property type="component" value="Unassembled WGS sequence"/>
</dbReference>
<dbReference type="FunFam" id="3.40.50.20:FF:000001">
    <property type="entry name" value="Carbamoyl-phosphate synthase large chain"/>
    <property type="match status" value="1"/>
</dbReference>
<evidence type="ECO:0000256" key="6">
    <source>
        <dbReference type="ARBA" id="ARBA00022741"/>
    </source>
</evidence>
<evidence type="ECO:0000313" key="17">
    <source>
        <dbReference type="EMBL" id="KAG4426597.1"/>
    </source>
</evidence>
<evidence type="ECO:0000256" key="4">
    <source>
        <dbReference type="ARBA" id="ARBA00022723"/>
    </source>
</evidence>
<dbReference type="GO" id="GO:0004087">
    <property type="term" value="F:carbamoyl-phosphate synthase (ammonia) activity"/>
    <property type="evidence" value="ECO:0007669"/>
    <property type="project" value="UniProtKB-EC"/>
</dbReference>
<keyword evidence="6 15" id="KW-0547">Nucleotide-binding</keyword>
<dbReference type="GO" id="GO:0005524">
    <property type="term" value="F:ATP binding"/>
    <property type="evidence" value="ECO:0007669"/>
    <property type="project" value="UniProtKB-UniRule"/>
</dbReference>
<evidence type="ECO:0000256" key="8">
    <source>
        <dbReference type="ARBA" id="ARBA00044031"/>
    </source>
</evidence>
<dbReference type="FunFam" id="1.10.1030.10:FF:000001">
    <property type="entry name" value="Carbamoyl-phosphate synthase large chain"/>
    <property type="match status" value="1"/>
</dbReference>
<dbReference type="EMBL" id="JAFJYH010000001">
    <property type="protein sequence ID" value="KAG4426597.1"/>
    <property type="molecule type" value="Genomic_DNA"/>
</dbReference>
<dbReference type="SUPFAM" id="SSF52440">
    <property type="entry name" value="PreATP-grasp domain"/>
    <property type="match status" value="2"/>
</dbReference>
<keyword evidence="3" id="KW-0436">Ligase</keyword>
<dbReference type="NCBIfam" id="NF009455">
    <property type="entry name" value="PRK12815.1"/>
    <property type="match status" value="1"/>
</dbReference>
<dbReference type="OrthoDB" id="1924069at2759"/>
<evidence type="ECO:0000256" key="11">
    <source>
        <dbReference type="ARBA" id="ARBA00044318"/>
    </source>
</evidence>
<feature type="domain" description="ATP-grasp" evidence="16">
    <location>
        <begin position="216"/>
        <end position="408"/>
    </location>
</feature>
<dbReference type="SUPFAM" id="SSF48108">
    <property type="entry name" value="Carbamoyl phosphate synthetase, large subunit connection domain"/>
    <property type="match status" value="1"/>
</dbReference>
<evidence type="ECO:0000256" key="14">
    <source>
        <dbReference type="ARBA" id="ARBA00048816"/>
    </source>
</evidence>
<dbReference type="Pfam" id="PF02787">
    <property type="entry name" value="CPSase_L_D3"/>
    <property type="match status" value="1"/>
</dbReference>
<dbReference type="PROSITE" id="PS50975">
    <property type="entry name" value="ATP_GRASP"/>
    <property type="match status" value="1"/>
</dbReference>
<dbReference type="SMART" id="SM01096">
    <property type="entry name" value="CPSase_L_D3"/>
    <property type="match status" value="1"/>
</dbReference>
<dbReference type="SUPFAM" id="SSF56059">
    <property type="entry name" value="Glutathione synthetase ATP-binding domain-like"/>
    <property type="match status" value="1"/>
</dbReference>
<evidence type="ECO:0000256" key="3">
    <source>
        <dbReference type="ARBA" id="ARBA00022598"/>
    </source>
</evidence>
<accession>A0A8H7WKU4</accession>
<evidence type="ECO:0000256" key="12">
    <source>
        <dbReference type="ARBA" id="ARBA00044334"/>
    </source>
</evidence>
<evidence type="ECO:0000256" key="1">
    <source>
        <dbReference type="ARBA" id="ARBA00005077"/>
    </source>
</evidence>
<dbReference type="InterPro" id="IPR016185">
    <property type="entry name" value="PreATP-grasp_dom_sf"/>
</dbReference>
<dbReference type="InterPro" id="IPR005483">
    <property type="entry name" value="CPSase_dom"/>
</dbReference>
<reference evidence="17" key="1">
    <citation type="submission" date="2021-02" db="EMBL/GenBank/DDBJ databases">
        <title>Genome sequence Cadophora malorum strain M34.</title>
        <authorList>
            <person name="Stefanovic E."/>
            <person name="Vu D."/>
            <person name="Scully C."/>
            <person name="Dijksterhuis J."/>
            <person name="Roader J."/>
            <person name="Houbraken J."/>
        </authorList>
    </citation>
    <scope>NUCLEOTIDE SEQUENCE</scope>
    <source>
        <strain evidence="17">M34</strain>
    </source>
</reference>
<keyword evidence="5" id="KW-0677">Repeat</keyword>
<dbReference type="GO" id="GO:0016829">
    <property type="term" value="F:lyase activity"/>
    <property type="evidence" value="ECO:0007669"/>
    <property type="project" value="UniProtKB-KW"/>
</dbReference>
<comment type="catalytic activity">
    <reaction evidence="14">
        <text>hydrogencarbonate + L-glutamine + 2 ATP + H2O = carbamoyl phosphate + L-glutamate + 2 ADP + phosphate + 2 H(+)</text>
        <dbReference type="Rhea" id="RHEA:18633"/>
        <dbReference type="ChEBI" id="CHEBI:15377"/>
        <dbReference type="ChEBI" id="CHEBI:15378"/>
        <dbReference type="ChEBI" id="CHEBI:17544"/>
        <dbReference type="ChEBI" id="CHEBI:29985"/>
        <dbReference type="ChEBI" id="CHEBI:30616"/>
        <dbReference type="ChEBI" id="CHEBI:43474"/>
        <dbReference type="ChEBI" id="CHEBI:58228"/>
        <dbReference type="ChEBI" id="CHEBI:58359"/>
        <dbReference type="ChEBI" id="CHEBI:456216"/>
        <dbReference type="EC" id="6.3.5.5"/>
    </reaction>
</comment>
<evidence type="ECO:0000256" key="9">
    <source>
        <dbReference type="ARBA" id="ARBA00044063"/>
    </source>
</evidence>
<dbReference type="PRINTS" id="PR00098">
    <property type="entry name" value="CPSASE"/>
</dbReference>
<dbReference type="NCBIfam" id="NF003671">
    <property type="entry name" value="PRK05294.1"/>
    <property type="match status" value="1"/>
</dbReference>
<dbReference type="Gene3D" id="1.10.1030.10">
    <property type="entry name" value="Carbamoyl-phosphate synthetase, large subunit oligomerisation domain"/>
    <property type="match status" value="1"/>
</dbReference>
<dbReference type="GO" id="GO:0006526">
    <property type="term" value="P:L-arginine biosynthetic process"/>
    <property type="evidence" value="ECO:0007669"/>
    <property type="project" value="UniProtKB-ARBA"/>
</dbReference>
<dbReference type="EC" id="6.3.5.5" evidence="2"/>
<dbReference type="Gene3D" id="3.40.50.20">
    <property type="match status" value="2"/>
</dbReference>
<dbReference type="Pfam" id="PF02786">
    <property type="entry name" value="CPSase_L_D2"/>
    <property type="match status" value="1"/>
</dbReference>
<dbReference type="InterPro" id="IPR011761">
    <property type="entry name" value="ATP-grasp"/>
</dbReference>
<evidence type="ECO:0000256" key="13">
    <source>
        <dbReference type="ARBA" id="ARBA00047359"/>
    </source>
</evidence>
<dbReference type="PANTHER" id="PTHR11405">
    <property type="entry name" value="CARBAMOYLTRANSFERASE FAMILY MEMBER"/>
    <property type="match status" value="1"/>
</dbReference>
<comment type="caution">
    <text evidence="17">The sequence shown here is derived from an EMBL/GenBank/DDBJ whole genome shotgun (WGS) entry which is preliminary data.</text>
</comment>
<dbReference type="InterPro" id="IPR058047">
    <property type="entry name" value="CPSase_preATP-grasp"/>
</dbReference>
<evidence type="ECO:0000313" key="18">
    <source>
        <dbReference type="Proteomes" id="UP000664132"/>
    </source>
</evidence>
<keyword evidence="4" id="KW-0479">Metal-binding</keyword>
<dbReference type="Pfam" id="PF25596">
    <property type="entry name" value="CPSase_L_D1"/>
    <property type="match status" value="2"/>
</dbReference>
<dbReference type="InterPro" id="IPR005480">
    <property type="entry name" value="CPSase_lsu_oligo"/>
</dbReference>